<comment type="caution">
    <text evidence="2">The sequence shown here is derived from an EMBL/GenBank/DDBJ whole genome shotgun (WGS) entry which is preliminary data.</text>
</comment>
<keyword evidence="3" id="KW-1185">Reference proteome</keyword>
<dbReference type="VEuPathDB" id="FungiDB:VP01_387g5"/>
<dbReference type="EMBL" id="LAVV01008923">
    <property type="protein sequence ID" value="KNZ51635.1"/>
    <property type="molecule type" value="Genomic_DNA"/>
</dbReference>
<evidence type="ECO:0000256" key="1">
    <source>
        <dbReference type="SAM" id="Phobius"/>
    </source>
</evidence>
<reference evidence="2 3" key="1">
    <citation type="submission" date="2015-08" db="EMBL/GenBank/DDBJ databases">
        <title>Next Generation Sequencing and Analysis of the Genome of Puccinia sorghi L Schw, the Causal Agent of Maize Common Rust.</title>
        <authorList>
            <person name="Rochi L."/>
            <person name="Burguener G."/>
            <person name="Darino M."/>
            <person name="Turjanski A."/>
            <person name="Kreff E."/>
            <person name="Dieguez M.J."/>
            <person name="Sacco F."/>
        </authorList>
    </citation>
    <scope>NUCLEOTIDE SEQUENCE [LARGE SCALE GENOMIC DNA]</scope>
    <source>
        <strain evidence="2 3">RO10H11247</strain>
    </source>
</reference>
<dbReference type="Proteomes" id="UP000037035">
    <property type="component" value="Unassembled WGS sequence"/>
</dbReference>
<accession>A0A0L6UUU4</accession>
<keyword evidence="1" id="KW-0812">Transmembrane</keyword>
<dbReference type="AlphaFoldDB" id="A0A0L6UUU4"/>
<keyword evidence="1" id="KW-0472">Membrane</keyword>
<evidence type="ECO:0000313" key="3">
    <source>
        <dbReference type="Proteomes" id="UP000037035"/>
    </source>
</evidence>
<feature type="transmembrane region" description="Helical" evidence="1">
    <location>
        <begin position="77"/>
        <end position="100"/>
    </location>
</feature>
<protein>
    <submittedName>
        <fullName evidence="2">Uncharacterized protein</fullName>
    </submittedName>
</protein>
<keyword evidence="1" id="KW-1133">Transmembrane helix</keyword>
<evidence type="ECO:0000313" key="2">
    <source>
        <dbReference type="EMBL" id="KNZ51635.1"/>
    </source>
</evidence>
<proteinExistence type="predicted"/>
<name>A0A0L6UUU4_9BASI</name>
<sequence length="697" mass="80313">MTSHSKKNAQVPVVDMQKVPGSFCVTATILPSLFKQSLVQSHFKDCTVAVPKHVHMQTCGLSKSFCKKIKKNKKNVYVDFFLILSLTWFFLAHTAILLHVSVVDTSAMLKFSTIADTFAMLQARVADTSAFLKLTCSMLQPSCHPNSTCLHVYLFWHIHCAVCTVTLHQPLLSNFFFFFCSGYNIAKQKSSLFVFFFEDLVALVVKDCSGPLFSSPTQSLLTTILPLGQLSDESSALFWLVPIPQFCLLALLPTKVIDSTHFSQLMISSFYYADKSQHRSLTNIIIRLTLHILYHKMSQKRNNITQTCERSKETNSKNIKKCQKGRKGLRVRCSLATQLYKFSLCIDSIEVVWDHVSPQSVRTFYRDHWYYMVRHMLWLFSTFTYQIIHKEINSYLLNACSHHLPDIHQNLSEKIIKTHRTKENMMAALIKGNQILQNKIFASSTAKSIKSLQGTDKSYIAHLIATPQEPKKMTNYYQQYYMAKENKITIPKGKKTGIQLNNHTADPFTITQMSKAQLENHPKLHCPVDKLQFQEFLLHYIFSHSHRLITHQFKIMASPLIYQIPDIITMLHMPKPHQGHHGKIQCQVGNLPCQEYQLQFIFKFHLNNLTAECITILHITIHPPANYTKIQCQGAKNQWQGYHLQFIFRHINWKITHQVIMKDEPNPTIPNFYARRAKFQAKSTSTKKQFSVTAPTT</sequence>
<organism evidence="2 3">
    <name type="scientific">Puccinia sorghi</name>
    <dbReference type="NCBI Taxonomy" id="27349"/>
    <lineage>
        <taxon>Eukaryota</taxon>
        <taxon>Fungi</taxon>
        <taxon>Dikarya</taxon>
        <taxon>Basidiomycota</taxon>
        <taxon>Pucciniomycotina</taxon>
        <taxon>Pucciniomycetes</taxon>
        <taxon>Pucciniales</taxon>
        <taxon>Pucciniaceae</taxon>
        <taxon>Puccinia</taxon>
    </lineage>
</organism>
<gene>
    <name evidence="2" type="ORF">VP01_387g5</name>
</gene>